<gene>
    <name evidence="1" type="ORF">BEH_06840</name>
</gene>
<dbReference type="Proteomes" id="UP000036202">
    <property type="component" value="Chromosome"/>
</dbReference>
<accession>A0A0H4KDZ6</accession>
<reference evidence="2" key="2">
    <citation type="submission" date="2015-06" db="EMBL/GenBank/DDBJ databases">
        <title>Genome Sequence of Bacillus endophyticus and Analysis of its Companion Mechanism in the Ketogulonigenium vulgare-Bacillus strain Consortium.</title>
        <authorList>
            <person name="Jia N."/>
            <person name="Du J."/>
            <person name="Ding M.-Z."/>
            <person name="Gao F."/>
            <person name="Yuan Y.-J."/>
        </authorList>
    </citation>
    <scope>NUCLEOTIDE SEQUENCE [LARGE SCALE GENOMIC DNA]</scope>
    <source>
        <strain evidence="2">Hbe603</strain>
    </source>
</reference>
<dbReference type="RefSeq" id="WP_046216839.1">
    <property type="nucleotide sequence ID" value="NZ_CP011974.1"/>
</dbReference>
<dbReference type="OrthoDB" id="2349131at2"/>
<dbReference type="PATRIC" id="fig|135735.6.peg.1374"/>
<evidence type="ECO:0000313" key="2">
    <source>
        <dbReference type="Proteomes" id="UP000036202"/>
    </source>
</evidence>
<proteinExistence type="predicted"/>
<name>A0A0H4KDZ6_9BACI</name>
<dbReference type="KEGG" id="beo:BEH_06840"/>
<reference evidence="1 2" key="1">
    <citation type="journal article" date="2015" name="PLoS ONE">
        <title>Genome Sequence of Bacillus endophyticus and Analysis of Its Companion Mechanism in the Ketogulonigenium vulgare-Bacillus Strain Consortium.</title>
        <authorList>
            <person name="Jia N."/>
            <person name="Du J."/>
            <person name="Ding M.Z."/>
            <person name="Gao F."/>
            <person name="Yuan Y.J."/>
        </authorList>
    </citation>
    <scope>NUCLEOTIDE SEQUENCE [LARGE SCALE GENOMIC DNA]</scope>
    <source>
        <strain evidence="1 2">Hbe603</strain>
    </source>
</reference>
<dbReference type="Pfam" id="PF19510">
    <property type="entry name" value="DUF6044"/>
    <property type="match status" value="1"/>
</dbReference>
<dbReference type="InterPro" id="IPR046107">
    <property type="entry name" value="DUF6044"/>
</dbReference>
<dbReference type="AlphaFoldDB" id="A0A0H4KDZ6"/>
<evidence type="ECO:0000313" key="1">
    <source>
        <dbReference type="EMBL" id="AKO91845.1"/>
    </source>
</evidence>
<organism evidence="1 2">
    <name type="scientific">Priestia filamentosa</name>
    <dbReference type="NCBI Taxonomy" id="1402861"/>
    <lineage>
        <taxon>Bacteria</taxon>
        <taxon>Bacillati</taxon>
        <taxon>Bacillota</taxon>
        <taxon>Bacilli</taxon>
        <taxon>Bacillales</taxon>
        <taxon>Bacillaceae</taxon>
        <taxon>Priestia</taxon>
    </lineage>
</organism>
<protein>
    <submittedName>
        <fullName evidence="1">Uncharacterized protein</fullName>
    </submittedName>
</protein>
<keyword evidence="2" id="KW-1185">Reference proteome</keyword>
<accession>A0A231SB04</accession>
<dbReference type="GeneID" id="93702609"/>
<dbReference type="EMBL" id="CP011974">
    <property type="protein sequence ID" value="AKO91845.1"/>
    <property type="molecule type" value="Genomic_DNA"/>
</dbReference>
<sequence length="567" mass="66483">MDVFFMFSSSHYQKERVYFFIGLALLLLYVSPLYILGEDAHIRVHDNLDSNIAWYKVLAESGQLKGPLHAVIPQVMNGIDRGSFGTEWSLIVWLHYLFPSMTAYALSQTITRVVAFIGMYLLLRKHFITEEKASFITIGVSLAFALTPFWPSGMLSTLGHPLALWAFLNIRNRDSSWKEWLTLALIPFYSSIVLGFFFLLVAVSLLWLYDGIFKKRWNGMFLLSIVFMTLIYLLIEYRLIYSLLIPHELSHRSEFISSRHTFAQSFRLSFKNFIFGHTHVHTMHTVIILPVLFLASFLVIVRNRLKQNATFLFLFFLSYVLSLWYALWFNKMWIPLKSHIDLLNTFNFARFHFLRPLVIYVSFALACYILYRMNSFFKALSLFAVAAQIIVLAPFNEEFLYGTYYHPPSFREFYAEKQFQDIKEHINLPQSTYRVASIGIHPAIAQYNGFYTIDSYSNVYPLSYKYQFRKIIASELDKNDKIRTYFDEWGSRCYIFVAELGKKYEFRKDSKKKIKNLELNTGAFKEMGGKYLFSALPILNASDNNLELVKVFDHKESAWKIYLYEAK</sequence>